<reference evidence="2 3" key="1">
    <citation type="journal article" date="2021" name="Nat. Commun.">
        <title>Genetic determinants of endophytism in the Arabidopsis root mycobiome.</title>
        <authorList>
            <person name="Mesny F."/>
            <person name="Miyauchi S."/>
            <person name="Thiergart T."/>
            <person name="Pickel B."/>
            <person name="Atanasova L."/>
            <person name="Karlsson M."/>
            <person name="Huettel B."/>
            <person name="Barry K.W."/>
            <person name="Haridas S."/>
            <person name="Chen C."/>
            <person name="Bauer D."/>
            <person name="Andreopoulos W."/>
            <person name="Pangilinan J."/>
            <person name="LaButti K."/>
            <person name="Riley R."/>
            <person name="Lipzen A."/>
            <person name="Clum A."/>
            <person name="Drula E."/>
            <person name="Henrissat B."/>
            <person name="Kohler A."/>
            <person name="Grigoriev I.V."/>
            <person name="Martin F.M."/>
            <person name="Hacquard S."/>
        </authorList>
    </citation>
    <scope>NUCLEOTIDE SEQUENCE [LARGE SCALE GENOMIC DNA]</scope>
    <source>
        <strain evidence="2 3">MPI-CAGE-CH-0241</strain>
    </source>
</reference>
<protein>
    <submittedName>
        <fullName evidence="2">Uncharacterized protein</fullName>
    </submittedName>
</protein>
<keyword evidence="3" id="KW-1185">Reference proteome</keyword>
<evidence type="ECO:0000256" key="1">
    <source>
        <dbReference type="SAM" id="MobiDB-lite"/>
    </source>
</evidence>
<comment type="caution">
    <text evidence="2">The sequence shown here is derived from an EMBL/GenBank/DDBJ whole genome shotgun (WGS) entry which is preliminary data.</text>
</comment>
<feature type="compositionally biased region" description="Polar residues" evidence="1">
    <location>
        <begin position="26"/>
        <end position="35"/>
    </location>
</feature>
<dbReference type="Proteomes" id="UP000777438">
    <property type="component" value="Unassembled WGS sequence"/>
</dbReference>
<gene>
    <name evidence="2" type="ORF">B0T10DRAFT_511531</name>
</gene>
<dbReference type="OrthoDB" id="410701at2759"/>
<feature type="region of interest" description="Disordered" evidence="1">
    <location>
        <begin position="83"/>
        <end position="131"/>
    </location>
</feature>
<feature type="compositionally biased region" description="Basic residues" evidence="1">
    <location>
        <begin position="122"/>
        <end position="131"/>
    </location>
</feature>
<dbReference type="EMBL" id="JAGPYM010000008">
    <property type="protein sequence ID" value="KAH6891080.1"/>
    <property type="molecule type" value="Genomic_DNA"/>
</dbReference>
<evidence type="ECO:0000313" key="2">
    <source>
        <dbReference type="EMBL" id="KAH6891080.1"/>
    </source>
</evidence>
<organism evidence="2 3">
    <name type="scientific">Thelonectria olida</name>
    <dbReference type="NCBI Taxonomy" id="1576542"/>
    <lineage>
        <taxon>Eukaryota</taxon>
        <taxon>Fungi</taxon>
        <taxon>Dikarya</taxon>
        <taxon>Ascomycota</taxon>
        <taxon>Pezizomycotina</taxon>
        <taxon>Sordariomycetes</taxon>
        <taxon>Hypocreomycetidae</taxon>
        <taxon>Hypocreales</taxon>
        <taxon>Nectriaceae</taxon>
        <taxon>Thelonectria</taxon>
    </lineage>
</organism>
<evidence type="ECO:0000313" key="3">
    <source>
        <dbReference type="Proteomes" id="UP000777438"/>
    </source>
</evidence>
<accession>A0A9P8W736</accession>
<sequence>MLRNATWELRWAYQVPRHVGAVTCRKSGQSLSPNASRHAPRAVSTTTPSPSRHHHTGPHSYTSTTDKHPLDQLRSLRRALATDKEHEENVLDASSWKKTATPRGGIDRRKIEQDTSAWAKRQPLRKKKEQKLRLKKTWKDLSPNVLLGAFLSKDGPNLELQRNAATIRSYRLPVVLMQMHLRQEAEADPQRNKDILELLPSEREWRKVMDIVEGNGHTKADLDNYLYILLGANDEDRSRRFFEKDTRRPIFILNFLLRRGASIWNVSTLDKLLKYFRSQACNTADVNGDNGTSNEAVLPRSRLAMQNMVGDNFDRLMSRFADHCRRVEPRLMTTLADIVAQRLEWLQQTQNPPQKVYYDQCKLFNSALETFAQRAHLDVRHKQAPNAYFWEAQRILLGISDQLPKPLLVDKSGFKAIRAVLAGLPKNQAEAHSAGRYSRAWPPYLRPGDGMDEVMEPEESWTRTVRAGVMMQEAGFSKDQNDEAIDILQGLGEDGTPTIQQRTLVDLKKSLRPWAASIKATRNAREAWGRFQHPPKDGQQPGLDEYAVMFEKLFARDADAALGRLPGDNSLNYPTQEEPNLTEFEQARLRPLGVDELYDKMKLNGIAPSGYCLRVLVFNSESLEKASRYLVESTMRWEQSSNLLADDPDPESLKEIPADILSAYIAVCAKQRGQGPKHMLRAMRLVEARLGREQHAWASYLWMPILKGLGRSHRHFGMSLGEQLRLAGQLFEHIQECHGPSSWLLQRLANTLKRILRREVMTLSNDLKLDRSAGTNSLRRLYDPDARQMHEDQPEANPPTLSEEEDGLPLSMVRKVVTCLKELFDLLVAEEKQRRRLLGPSEASYLDAMLLRRDPVSAPVAHDYMVCLAFAGEFEEAAGVVKWLIREWSQDQLVEELDGLDEVPCEADMWETLCAFRAFAEPMVEEATVDSILNTLNTSRVGWTWPDDGQVEGYLESQHMANKDLRAVLDRVCQQRR</sequence>
<feature type="region of interest" description="Disordered" evidence="1">
    <location>
        <begin position="26"/>
        <end position="71"/>
    </location>
</feature>
<dbReference type="AlphaFoldDB" id="A0A9P8W736"/>
<feature type="region of interest" description="Disordered" evidence="1">
    <location>
        <begin position="785"/>
        <end position="807"/>
    </location>
</feature>
<proteinExistence type="predicted"/>
<name>A0A9P8W736_9HYPO</name>